<dbReference type="AlphaFoldDB" id="A0A1D8D7M5"/>
<evidence type="ECO:0000256" key="5">
    <source>
        <dbReference type="ARBA" id="ARBA00023236"/>
    </source>
</evidence>
<dbReference type="OrthoDB" id="9808813at2"/>
<dbReference type="SUPFAM" id="SSF56672">
    <property type="entry name" value="DNA/RNA polymerases"/>
    <property type="match status" value="1"/>
</dbReference>
<dbReference type="PANTHER" id="PTHR11076:SF34">
    <property type="entry name" value="PROTEIN UMUC"/>
    <property type="match status" value="1"/>
</dbReference>
<gene>
    <name evidence="7" type="ORF">BIU88_05330</name>
</gene>
<dbReference type="InterPro" id="IPR043502">
    <property type="entry name" value="DNA/RNA_pol_sf"/>
</dbReference>
<evidence type="ECO:0000313" key="8">
    <source>
        <dbReference type="Proteomes" id="UP000095185"/>
    </source>
</evidence>
<evidence type="ECO:0000313" key="7">
    <source>
        <dbReference type="EMBL" id="AOS83619.1"/>
    </source>
</evidence>
<dbReference type="Gene3D" id="3.40.1170.60">
    <property type="match status" value="1"/>
</dbReference>
<evidence type="ECO:0000256" key="2">
    <source>
        <dbReference type="ARBA" id="ARBA00022763"/>
    </source>
</evidence>
<keyword evidence="2" id="KW-0227">DNA damage</keyword>
<evidence type="ECO:0000259" key="6">
    <source>
        <dbReference type="PROSITE" id="PS50173"/>
    </source>
</evidence>
<sequence length="427" mass="46606">MFALVDCNNFYVSCERVFNPGLNGRPVVVLSNNDGCFISRSNEAKALGLPMGGPAFRFRKTLEAHRVALYSANFALYGDMSSRVMNTLAALAPSMEVYSIDEAFLDMTGFERIGLETYVRSIRHRVRRDTGIPVSIGLAPTKTLAKLANRMAKKNPQFEGVCILPDREAARRAMASMEVGDVWGIGRRHTEFLNLNGVRTALDLADAPPAWVRKHLHITGARVQAELNGDSCLPLELVRPPKQSICTSRSFGSAVTDEAALGQAVAHFATKCALKLRGEGELAALVTVFICTSPFEQKHRRYYGTRTASLLLATQDTLAIVRAAAAVLGDIFKPGLSYKKAGVILGGLAPVAATELRQASFFDPEPLQVQETSSKLMQALDAVNSRYGQGTLRIAADAGTGWKQRQEKLSPHYTTSWDDIIEVRVDS</sequence>
<dbReference type="SUPFAM" id="SSF100879">
    <property type="entry name" value="Lesion bypass DNA polymerase (Y-family), little finger domain"/>
    <property type="match status" value="1"/>
</dbReference>
<keyword evidence="4" id="KW-0234">DNA repair</keyword>
<reference evidence="7" key="1">
    <citation type="submission" date="2016-09" db="EMBL/GenBank/DDBJ databases">
        <title>Genome sequence of Chlorobaculum limnaeum.</title>
        <authorList>
            <person name="Liu Z."/>
            <person name="Tank M."/>
            <person name="Bryant D.A."/>
        </authorList>
    </citation>
    <scope>NUCLEOTIDE SEQUENCE [LARGE SCALE GENOMIC DNA]</scope>
    <source>
        <strain evidence="7">DSM 1677</strain>
    </source>
</reference>
<keyword evidence="5" id="KW-0742">SOS response</keyword>
<dbReference type="Gene3D" id="1.10.150.20">
    <property type="entry name" value="5' to 3' exonuclease, C-terminal subdomain"/>
    <property type="match status" value="1"/>
</dbReference>
<keyword evidence="3" id="KW-0741">SOS mutagenesis</keyword>
<dbReference type="GO" id="GO:0003887">
    <property type="term" value="F:DNA-directed DNA polymerase activity"/>
    <property type="evidence" value="ECO:0007669"/>
    <property type="project" value="TreeGrafter"/>
</dbReference>
<dbReference type="RefSeq" id="WP_069809356.1">
    <property type="nucleotide sequence ID" value="NZ_CP017305.1"/>
</dbReference>
<dbReference type="GO" id="GO:0042276">
    <property type="term" value="P:error-prone translesion synthesis"/>
    <property type="evidence" value="ECO:0007669"/>
    <property type="project" value="TreeGrafter"/>
</dbReference>
<dbReference type="InterPro" id="IPR001126">
    <property type="entry name" value="UmuC"/>
</dbReference>
<dbReference type="GO" id="GO:0006281">
    <property type="term" value="P:DNA repair"/>
    <property type="evidence" value="ECO:0007669"/>
    <property type="project" value="UniProtKB-KW"/>
</dbReference>
<evidence type="ECO:0000256" key="3">
    <source>
        <dbReference type="ARBA" id="ARBA00023199"/>
    </source>
</evidence>
<dbReference type="PANTHER" id="PTHR11076">
    <property type="entry name" value="DNA REPAIR POLYMERASE UMUC / TRANSFERASE FAMILY MEMBER"/>
    <property type="match status" value="1"/>
</dbReference>
<dbReference type="Proteomes" id="UP000095185">
    <property type="component" value="Chromosome"/>
</dbReference>
<dbReference type="Pfam" id="PF11799">
    <property type="entry name" value="IMS_C"/>
    <property type="match status" value="1"/>
</dbReference>
<evidence type="ECO:0000256" key="1">
    <source>
        <dbReference type="ARBA" id="ARBA00010945"/>
    </source>
</evidence>
<evidence type="ECO:0000256" key="4">
    <source>
        <dbReference type="ARBA" id="ARBA00023204"/>
    </source>
</evidence>
<dbReference type="InterPro" id="IPR025188">
    <property type="entry name" value="DUF4113"/>
</dbReference>
<dbReference type="STRING" id="274537.BIU88_05330"/>
<comment type="similarity">
    <text evidence="1">Belongs to the DNA polymerase type-Y family.</text>
</comment>
<organism evidence="7 8">
    <name type="scientific">Chlorobaculum limnaeum</name>
    <dbReference type="NCBI Taxonomy" id="274537"/>
    <lineage>
        <taxon>Bacteria</taxon>
        <taxon>Pseudomonadati</taxon>
        <taxon>Chlorobiota</taxon>
        <taxon>Chlorobiia</taxon>
        <taxon>Chlorobiales</taxon>
        <taxon>Chlorobiaceae</taxon>
        <taxon>Chlorobaculum</taxon>
    </lineage>
</organism>
<dbReference type="CDD" id="cd01700">
    <property type="entry name" value="PolY_Pol_V_umuC"/>
    <property type="match status" value="1"/>
</dbReference>
<dbReference type="Pfam" id="PF00817">
    <property type="entry name" value="IMS"/>
    <property type="match status" value="1"/>
</dbReference>
<feature type="domain" description="UmuC" evidence="6">
    <location>
        <begin position="2"/>
        <end position="186"/>
    </location>
</feature>
<dbReference type="KEGG" id="clz:BIU88_05330"/>
<dbReference type="GO" id="GO:0009432">
    <property type="term" value="P:SOS response"/>
    <property type="evidence" value="ECO:0007669"/>
    <property type="project" value="UniProtKB-KW"/>
</dbReference>
<dbReference type="InterPro" id="IPR036775">
    <property type="entry name" value="DNA_pol_Y-fam_lit_finger_sf"/>
</dbReference>
<dbReference type="EMBL" id="CP017305">
    <property type="protein sequence ID" value="AOS83619.1"/>
    <property type="molecule type" value="Genomic_DNA"/>
</dbReference>
<dbReference type="Gene3D" id="3.30.70.270">
    <property type="match status" value="1"/>
</dbReference>
<name>A0A1D8D7M5_CHLLM</name>
<proteinExistence type="inferred from homology"/>
<keyword evidence="8" id="KW-1185">Reference proteome</keyword>
<protein>
    <submittedName>
        <fullName evidence="7">DNA polymerase V subunit UmuC</fullName>
    </submittedName>
</protein>
<dbReference type="InterPro" id="IPR043128">
    <property type="entry name" value="Rev_trsase/Diguanyl_cyclase"/>
</dbReference>
<dbReference type="GO" id="GO:0005829">
    <property type="term" value="C:cytosol"/>
    <property type="evidence" value="ECO:0007669"/>
    <property type="project" value="TreeGrafter"/>
</dbReference>
<dbReference type="Pfam" id="PF13438">
    <property type="entry name" value="DUF4113"/>
    <property type="match status" value="1"/>
</dbReference>
<dbReference type="InterPro" id="IPR017961">
    <property type="entry name" value="DNA_pol_Y-fam_little_finger"/>
</dbReference>
<dbReference type="PROSITE" id="PS50173">
    <property type="entry name" value="UMUC"/>
    <property type="match status" value="1"/>
</dbReference>
<dbReference type="GO" id="GO:0003684">
    <property type="term" value="F:damaged DNA binding"/>
    <property type="evidence" value="ECO:0007669"/>
    <property type="project" value="InterPro"/>
</dbReference>
<dbReference type="InterPro" id="IPR050116">
    <property type="entry name" value="DNA_polymerase-Y"/>
</dbReference>
<accession>A0A1D8D7M5</accession>